<sequence length="259" mass="26147">MSLLSQLSGTLINTATVVIGASLGLLLGSRLPERMQRTLLQVLSLVTLYIALGMAGSLGSVKGGPVPGVILALVGLALGAVIGEALGLEERLSQLGDTLKRRMKGEGKFTEGFVAASLLFCVGPLTIVGGIQNGLSGDSSSYVLKATLDGIASVALAGVYGLGVLMSAAAVLIIQGAIALTAGGLASALLGGADPTTLNSNPYVLVVTGVGGLMIAGIAWNLMLAGLGFEEDKRVRVASFLPALITAPLLLWAARLIWA</sequence>
<keyword evidence="1" id="KW-1133">Transmembrane helix</keyword>
<feature type="transmembrane region" description="Helical" evidence="1">
    <location>
        <begin position="143"/>
        <end position="162"/>
    </location>
</feature>
<keyword evidence="1" id="KW-0472">Membrane</keyword>
<keyword evidence="1" id="KW-0812">Transmembrane</keyword>
<feature type="transmembrane region" description="Helical" evidence="1">
    <location>
        <begin position="39"/>
        <end position="60"/>
    </location>
</feature>
<accession>A0A2Z3JFA6</accession>
<dbReference type="EMBL" id="CP029494">
    <property type="protein sequence ID" value="AWN23645.1"/>
    <property type="molecule type" value="Genomic_DNA"/>
</dbReference>
<feature type="transmembrane region" description="Helical" evidence="1">
    <location>
        <begin position="109"/>
        <end position="131"/>
    </location>
</feature>
<gene>
    <name evidence="2" type="ORF">DKM44_10735</name>
</gene>
<protein>
    <submittedName>
        <fullName evidence="2">DUF554 domain-containing protein</fullName>
    </submittedName>
</protein>
<feature type="transmembrane region" description="Helical" evidence="1">
    <location>
        <begin position="66"/>
        <end position="88"/>
    </location>
</feature>
<evidence type="ECO:0000313" key="2">
    <source>
        <dbReference type="EMBL" id="AWN23645.1"/>
    </source>
</evidence>
<dbReference type="AlphaFoldDB" id="A0A2Z3JFA6"/>
<dbReference type="PANTHER" id="PTHR36111:SF2">
    <property type="entry name" value="INNER MEMBRANE PROTEIN"/>
    <property type="match status" value="1"/>
</dbReference>
<dbReference type="InterPro" id="IPR007563">
    <property type="entry name" value="DUF554"/>
</dbReference>
<dbReference type="Pfam" id="PF04474">
    <property type="entry name" value="DUF554"/>
    <property type="match status" value="1"/>
</dbReference>
<evidence type="ECO:0000313" key="3">
    <source>
        <dbReference type="Proteomes" id="UP000245368"/>
    </source>
</evidence>
<proteinExistence type="predicted"/>
<feature type="transmembrane region" description="Helical" evidence="1">
    <location>
        <begin position="203"/>
        <end position="225"/>
    </location>
</feature>
<evidence type="ECO:0000256" key="1">
    <source>
        <dbReference type="SAM" id="Phobius"/>
    </source>
</evidence>
<dbReference type="PANTHER" id="PTHR36111">
    <property type="entry name" value="INNER MEMBRANE PROTEIN-RELATED"/>
    <property type="match status" value="1"/>
</dbReference>
<feature type="transmembrane region" description="Helical" evidence="1">
    <location>
        <begin position="6"/>
        <end position="27"/>
    </location>
</feature>
<feature type="transmembrane region" description="Helical" evidence="1">
    <location>
        <begin position="237"/>
        <end position="258"/>
    </location>
</feature>
<dbReference type="RefSeq" id="WP_109827373.1">
    <property type="nucleotide sequence ID" value="NZ_CP029494.1"/>
</dbReference>
<dbReference type="KEGG" id="dez:DKM44_10735"/>
<dbReference type="OrthoDB" id="9797976at2"/>
<feature type="transmembrane region" description="Helical" evidence="1">
    <location>
        <begin position="169"/>
        <end position="191"/>
    </location>
</feature>
<keyword evidence="3" id="KW-1185">Reference proteome</keyword>
<dbReference type="Proteomes" id="UP000245368">
    <property type="component" value="Chromosome"/>
</dbReference>
<reference evidence="2 3" key="1">
    <citation type="submission" date="2018-05" db="EMBL/GenBank/DDBJ databases">
        <title>Complete Genome Sequence of Deinococcus sp. strain 17bor-2.</title>
        <authorList>
            <person name="Srinivasan S."/>
        </authorList>
    </citation>
    <scope>NUCLEOTIDE SEQUENCE [LARGE SCALE GENOMIC DNA]</scope>
    <source>
        <strain evidence="2 3">17bor-2</strain>
    </source>
</reference>
<name>A0A2Z3JFA6_9DEIO</name>
<organism evidence="2 3">
    <name type="scientific">Deinococcus irradiatisoli</name>
    <dbReference type="NCBI Taxonomy" id="2202254"/>
    <lineage>
        <taxon>Bacteria</taxon>
        <taxon>Thermotogati</taxon>
        <taxon>Deinococcota</taxon>
        <taxon>Deinococci</taxon>
        <taxon>Deinococcales</taxon>
        <taxon>Deinococcaceae</taxon>
        <taxon>Deinococcus</taxon>
    </lineage>
</organism>